<dbReference type="GO" id="GO:0048038">
    <property type="term" value="F:quinone binding"/>
    <property type="evidence" value="ECO:0007669"/>
    <property type="project" value="UniProtKB-UniRule"/>
</dbReference>
<keyword evidence="2" id="KW-0472">Membrane</keyword>
<feature type="transmembrane region" description="Helical" evidence="2">
    <location>
        <begin position="56"/>
        <end position="75"/>
    </location>
</feature>
<name>A0A7Y9PDV3_9BACT</name>
<gene>
    <name evidence="3" type="ORF">HDF17_000393</name>
</gene>
<organism evidence="3 4">
    <name type="scientific">Granulicella arctica</name>
    <dbReference type="NCBI Taxonomy" id="940613"/>
    <lineage>
        <taxon>Bacteria</taxon>
        <taxon>Pseudomonadati</taxon>
        <taxon>Acidobacteriota</taxon>
        <taxon>Terriglobia</taxon>
        <taxon>Terriglobales</taxon>
        <taxon>Acidobacteriaceae</taxon>
        <taxon>Granulicella</taxon>
    </lineage>
</organism>
<proteinExistence type="inferred from homology"/>
<dbReference type="GO" id="GO:0005886">
    <property type="term" value="C:plasma membrane"/>
    <property type="evidence" value="ECO:0007669"/>
    <property type="project" value="UniProtKB-SubCell"/>
</dbReference>
<accession>A0A7Y9PDV3</accession>
<keyword evidence="2" id="KW-1133">Transmembrane helix</keyword>
<dbReference type="Pfam" id="PF00499">
    <property type="entry name" value="Oxidored_q3"/>
    <property type="match status" value="1"/>
</dbReference>
<protein>
    <recommendedName>
        <fullName evidence="2">NADH-quinone oxidoreductase subunit J</fullName>
        <ecNumber evidence="2">7.1.1.-</ecNumber>
    </recommendedName>
</protein>
<feature type="transmembrane region" description="Helical" evidence="2">
    <location>
        <begin position="29"/>
        <end position="44"/>
    </location>
</feature>
<dbReference type="EMBL" id="JACCCW010000001">
    <property type="protein sequence ID" value="NYF78106.1"/>
    <property type="molecule type" value="Genomic_DNA"/>
</dbReference>
<keyword evidence="2" id="KW-0874">Quinone</keyword>
<dbReference type="GO" id="GO:0008137">
    <property type="term" value="F:NADH dehydrogenase (ubiquinone) activity"/>
    <property type="evidence" value="ECO:0007669"/>
    <property type="project" value="UniProtKB-UniRule"/>
</dbReference>
<comment type="similarity">
    <text evidence="1 2">Belongs to the complex I subunit 6 family.</text>
</comment>
<evidence type="ECO:0000256" key="2">
    <source>
        <dbReference type="RuleBase" id="RU004429"/>
    </source>
</evidence>
<sequence>MTASFLILAALTIAGTAAAMSLRNLIHCVLALTLGFLGLAMLYLQLGAQFVGFTQILVYIGAVAILAVFAIMMTQSAGPHAQPALSSFWITGCLVAGTVFVVLAWAICSGSASAPTPPQPGVSVNQIGDALMHQFALPLEIMGLLLTAALIGAVILAMPEKKGEQ</sequence>
<dbReference type="AlphaFoldDB" id="A0A7Y9PDV3"/>
<evidence type="ECO:0000256" key="1">
    <source>
        <dbReference type="ARBA" id="ARBA00005698"/>
    </source>
</evidence>
<dbReference type="InterPro" id="IPR042106">
    <property type="entry name" value="Nuo/plastoQ_OxRdtase_6_NuoJ"/>
</dbReference>
<dbReference type="PANTHER" id="PTHR33269:SF17">
    <property type="entry name" value="NADH-UBIQUINONE OXIDOREDUCTASE CHAIN 6"/>
    <property type="match status" value="1"/>
</dbReference>
<keyword evidence="2" id="KW-0520">NAD</keyword>
<feature type="transmembrane region" description="Helical" evidence="2">
    <location>
        <begin position="87"/>
        <end position="108"/>
    </location>
</feature>
<comment type="subcellular location">
    <subcellularLocation>
        <location evidence="2">Cell membrane</location>
        <topology evidence="2">Multi-pass membrane protein</topology>
    </subcellularLocation>
</comment>
<dbReference type="RefSeq" id="WP_179487260.1">
    <property type="nucleotide sequence ID" value="NZ_JACCCW010000001.1"/>
</dbReference>
<comment type="function">
    <text evidence="2">NDH-1 shuttles electrons from NADH, via FMN and iron-sulfur (Fe-S) centers, to quinones in the respiratory chain. Couples the redox reaction to proton translocation (for every two electrons transferred, four hydrogen ions are translocated across the cytoplasmic membrane), and thus conserves the redox energy in a proton gradient.</text>
</comment>
<reference evidence="3 4" key="1">
    <citation type="submission" date="2020-07" db="EMBL/GenBank/DDBJ databases">
        <title>Genomic Encyclopedia of Type Strains, Phase IV (KMG-V): Genome sequencing to study the core and pangenomes of soil and plant-associated prokaryotes.</title>
        <authorList>
            <person name="Whitman W."/>
        </authorList>
    </citation>
    <scope>NUCLEOTIDE SEQUENCE [LARGE SCALE GENOMIC DNA]</scope>
    <source>
        <strain evidence="3 4">X4EP2</strain>
    </source>
</reference>
<comment type="caution">
    <text evidence="2">Lacks conserved residue(s) required for the propagation of feature annotation.</text>
</comment>
<dbReference type="InterPro" id="IPR001457">
    <property type="entry name" value="NADH_UbQ/plastoQ_OxRdtase_su6"/>
</dbReference>
<dbReference type="Gene3D" id="1.20.120.1200">
    <property type="entry name" value="NADH-ubiquinone/plastoquinone oxidoreductase chain 6, subunit NuoJ"/>
    <property type="match status" value="1"/>
</dbReference>
<comment type="catalytic activity">
    <reaction evidence="2">
        <text>a quinone + NADH + 5 H(+)(in) = a quinol + NAD(+) + 4 H(+)(out)</text>
        <dbReference type="Rhea" id="RHEA:57888"/>
        <dbReference type="ChEBI" id="CHEBI:15378"/>
        <dbReference type="ChEBI" id="CHEBI:24646"/>
        <dbReference type="ChEBI" id="CHEBI:57540"/>
        <dbReference type="ChEBI" id="CHEBI:57945"/>
        <dbReference type="ChEBI" id="CHEBI:132124"/>
    </reaction>
</comment>
<comment type="caution">
    <text evidence="3">The sequence shown here is derived from an EMBL/GenBank/DDBJ whole genome shotgun (WGS) entry which is preliminary data.</text>
</comment>
<keyword evidence="2" id="KW-1003">Cell membrane</keyword>
<evidence type="ECO:0000313" key="3">
    <source>
        <dbReference type="EMBL" id="NYF78106.1"/>
    </source>
</evidence>
<feature type="transmembrane region" description="Helical" evidence="2">
    <location>
        <begin position="135"/>
        <end position="158"/>
    </location>
</feature>
<keyword evidence="2" id="KW-0812">Transmembrane</keyword>
<keyword evidence="4" id="KW-1185">Reference proteome</keyword>
<evidence type="ECO:0000313" key="4">
    <source>
        <dbReference type="Proteomes" id="UP000589520"/>
    </source>
</evidence>
<dbReference type="EC" id="7.1.1.-" evidence="2"/>
<dbReference type="Proteomes" id="UP000589520">
    <property type="component" value="Unassembled WGS sequence"/>
</dbReference>
<dbReference type="PANTHER" id="PTHR33269">
    <property type="entry name" value="NADH-UBIQUINONE OXIDOREDUCTASE CHAIN 6"/>
    <property type="match status" value="1"/>
</dbReference>